<dbReference type="Proteomes" id="UP000546162">
    <property type="component" value="Unassembled WGS sequence"/>
</dbReference>
<accession>A0A7W7MCG4</accession>
<comment type="caution">
    <text evidence="2">The sequence shown here is derived from an EMBL/GenBank/DDBJ whole genome shotgun (WGS) entry which is preliminary data.</text>
</comment>
<dbReference type="EMBL" id="JACHNB010000001">
    <property type="protein sequence ID" value="MBB4745127.1"/>
    <property type="molecule type" value="Genomic_DNA"/>
</dbReference>
<keyword evidence="3" id="KW-1185">Reference proteome</keyword>
<proteinExistence type="predicted"/>
<dbReference type="GO" id="GO:0016747">
    <property type="term" value="F:acyltransferase activity, transferring groups other than amino-acyl groups"/>
    <property type="evidence" value="ECO:0007669"/>
    <property type="project" value="InterPro"/>
</dbReference>
<reference evidence="2 3" key="1">
    <citation type="submission" date="2020-08" db="EMBL/GenBank/DDBJ databases">
        <title>Sequencing the genomes of 1000 actinobacteria strains.</title>
        <authorList>
            <person name="Klenk H.-P."/>
        </authorList>
    </citation>
    <scope>NUCLEOTIDE SEQUENCE [LARGE SCALE GENOMIC DNA]</scope>
    <source>
        <strain evidence="2 3">DSM 45809</strain>
    </source>
</reference>
<dbReference type="PANTHER" id="PTHR39173">
    <property type="entry name" value="ACETYLTRANSFERASE"/>
    <property type="match status" value="1"/>
</dbReference>
<dbReference type="InterPro" id="IPR016181">
    <property type="entry name" value="Acyl_CoA_acyltransferase"/>
</dbReference>
<dbReference type="RefSeq" id="WP_185045412.1">
    <property type="nucleotide sequence ID" value="NZ_BAABFG010000005.1"/>
</dbReference>
<dbReference type="Gene3D" id="3.40.630.30">
    <property type="match status" value="1"/>
</dbReference>
<sequence length="179" mass="20089">MAQLGAPTVLVHVSFLAAMAEFRAEGRGTPGDPFEIGREIREFGDSWETPEGFAVYVRWLLDQAREDAPRPAGYVPSTNLWLTDGDEYLGRLAIRHRLTDRLREGGGHIGYDVRPSARRRGHATRMLHDALPFARALGITSALLTCDVDNVISRRVIERNGGVLQDRHGDKWRFWLPTG</sequence>
<dbReference type="InterPro" id="IPR000182">
    <property type="entry name" value="GNAT_dom"/>
</dbReference>
<dbReference type="Pfam" id="PF13302">
    <property type="entry name" value="Acetyltransf_3"/>
    <property type="match status" value="1"/>
</dbReference>
<dbReference type="PROSITE" id="PS51186">
    <property type="entry name" value="GNAT"/>
    <property type="match status" value="1"/>
</dbReference>
<gene>
    <name evidence="2" type="ORF">BJY16_008586</name>
</gene>
<dbReference type="SUPFAM" id="SSF55729">
    <property type="entry name" value="Acyl-CoA N-acyltransferases (Nat)"/>
    <property type="match status" value="1"/>
</dbReference>
<evidence type="ECO:0000313" key="3">
    <source>
        <dbReference type="Proteomes" id="UP000546162"/>
    </source>
</evidence>
<organism evidence="2 3">
    <name type="scientific">Actinoplanes octamycinicus</name>
    <dbReference type="NCBI Taxonomy" id="135948"/>
    <lineage>
        <taxon>Bacteria</taxon>
        <taxon>Bacillati</taxon>
        <taxon>Actinomycetota</taxon>
        <taxon>Actinomycetes</taxon>
        <taxon>Micromonosporales</taxon>
        <taxon>Micromonosporaceae</taxon>
        <taxon>Actinoplanes</taxon>
    </lineage>
</organism>
<evidence type="ECO:0000313" key="2">
    <source>
        <dbReference type="EMBL" id="MBB4745127.1"/>
    </source>
</evidence>
<feature type="domain" description="N-acetyltransferase" evidence="1">
    <location>
        <begin position="38"/>
        <end position="179"/>
    </location>
</feature>
<dbReference type="PANTHER" id="PTHR39173:SF1">
    <property type="entry name" value="ACETYLTRANSFERASE"/>
    <property type="match status" value="1"/>
</dbReference>
<protein>
    <submittedName>
        <fullName evidence="2">Putative acetyltransferase</fullName>
    </submittedName>
</protein>
<name>A0A7W7MCG4_9ACTN</name>
<dbReference type="AlphaFoldDB" id="A0A7W7MCG4"/>
<dbReference type="CDD" id="cd04301">
    <property type="entry name" value="NAT_SF"/>
    <property type="match status" value="1"/>
</dbReference>
<evidence type="ECO:0000259" key="1">
    <source>
        <dbReference type="PROSITE" id="PS51186"/>
    </source>
</evidence>
<keyword evidence="2" id="KW-0808">Transferase</keyword>